<dbReference type="EMBL" id="GG677873">
    <property type="protein sequence ID" value="EER10096.1"/>
    <property type="molecule type" value="Genomic_DNA"/>
</dbReference>
<dbReference type="GO" id="GO:0005815">
    <property type="term" value="C:microtubule organizing center"/>
    <property type="evidence" value="ECO:0007669"/>
    <property type="project" value="TreeGrafter"/>
</dbReference>
<sequence>TICLQGGHMITGICPGSYAREDATMAISTKAGAVILKILQNAKLNVEEDAVVGPPPEQDIPLNVPKKSRLYIEQTKREREHSVEIHRAFQRDLCKLRLRNDFI</sequence>
<name>C5KZJ7_PERM5</name>
<dbReference type="PANTHER" id="PTHR20870">
    <property type="entry name" value="BARDET-BIEDL SYNDROME 1 PROTEIN"/>
    <property type="match status" value="1"/>
</dbReference>
<organism evidence="2">
    <name type="scientific">Perkinsus marinus (strain ATCC 50983 / TXsc)</name>
    <dbReference type="NCBI Taxonomy" id="423536"/>
    <lineage>
        <taxon>Eukaryota</taxon>
        <taxon>Sar</taxon>
        <taxon>Alveolata</taxon>
        <taxon>Perkinsozoa</taxon>
        <taxon>Perkinsea</taxon>
        <taxon>Perkinsida</taxon>
        <taxon>Perkinsidae</taxon>
        <taxon>Perkinsus</taxon>
    </lineage>
</organism>
<proteinExistence type="predicted"/>
<dbReference type="GO" id="GO:0005113">
    <property type="term" value="F:patched binding"/>
    <property type="evidence" value="ECO:0007669"/>
    <property type="project" value="TreeGrafter"/>
</dbReference>
<dbReference type="GeneID" id="9038467"/>
<dbReference type="InterPro" id="IPR028784">
    <property type="entry name" value="BBS1"/>
</dbReference>
<keyword evidence="2" id="KW-1185">Reference proteome</keyword>
<dbReference type="GO" id="GO:0061512">
    <property type="term" value="P:protein localization to cilium"/>
    <property type="evidence" value="ECO:0007669"/>
    <property type="project" value="TreeGrafter"/>
</dbReference>
<evidence type="ECO:0000313" key="2">
    <source>
        <dbReference type="Proteomes" id="UP000007800"/>
    </source>
</evidence>
<gene>
    <name evidence="1" type="ORF">Pmar_PMAR029077</name>
</gene>
<dbReference type="GO" id="GO:0005930">
    <property type="term" value="C:axoneme"/>
    <property type="evidence" value="ECO:0007669"/>
    <property type="project" value="TreeGrafter"/>
</dbReference>
<dbReference type="InParanoid" id="C5KZJ7"/>
<accession>C5KZJ7</accession>
<dbReference type="OrthoDB" id="10259809at2759"/>
<feature type="non-terminal residue" evidence="1">
    <location>
        <position position="1"/>
    </location>
</feature>
<dbReference type="GO" id="GO:1905515">
    <property type="term" value="P:non-motile cilium assembly"/>
    <property type="evidence" value="ECO:0007669"/>
    <property type="project" value="InterPro"/>
</dbReference>
<protein>
    <submittedName>
        <fullName evidence="1">Uncharacterized protein</fullName>
    </submittedName>
</protein>
<dbReference type="PANTHER" id="PTHR20870:SF0">
    <property type="entry name" value="BARDET-BIEDL SYNDROME 1 PROTEIN"/>
    <property type="match status" value="1"/>
</dbReference>
<feature type="non-terminal residue" evidence="1">
    <location>
        <position position="103"/>
    </location>
</feature>
<dbReference type="GO" id="GO:0005119">
    <property type="term" value="F:smoothened binding"/>
    <property type="evidence" value="ECO:0007669"/>
    <property type="project" value="TreeGrafter"/>
</dbReference>
<reference evidence="1 2" key="1">
    <citation type="submission" date="2008-07" db="EMBL/GenBank/DDBJ databases">
        <authorList>
            <person name="El-Sayed N."/>
            <person name="Caler E."/>
            <person name="Inman J."/>
            <person name="Amedeo P."/>
            <person name="Hass B."/>
            <person name="Wortman J."/>
        </authorList>
    </citation>
    <scope>NUCLEOTIDE SEQUENCE [LARGE SCALE GENOMIC DNA]</scope>
    <source>
        <strain evidence="2">ATCC 50983 / TXsc</strain>
    </source>
</reference>
<dbReference type="GO" id="GO:0034464">
    <property type="term" value="C:BBSome"/>
    <property type="evidence" value="ECO:0007669"/>
    <property type="project" value="InterPro"/>
</dbReference>
<dbReference type="AlphaFoldDB" id="C5KZJ7"/>
<evidence type="ECO:0000313" key="1">
    <source>
        <dbReference type="EMBL" id="EER10096.1"/>
    </source>
</evidence>
<dbReference type="Proteomes" id="UP000007800">
    <property type="component" value="Unassembled WGS sequence"/>
</dbReference>
<dbReference type="RefSeq" id="XP_002778301.1">
    <property type="nucleotide sequence ID" value="XM_002778255.1"/>
</dbReference>